<gene>
    <name evidence="2" type="ORF">QE109_10070</name>
</gene>
<dbReference type="RefSeq" id="WP_281094342.1">
    <property type="nucleotide sequence ID" value="NZ_JARYZI010000006.1"/>
</dbReference>
<evidence type="ECO:0000313" key="2">
    <source>
        <dbReference type="EMBL" id="MDH8678493.1"/>
    </source>
</evidence>
<dbReference type="Proteomes" id="UP001158045">
    <property type="component" value="Unassembled WGS sequence"/>
</dbReference>
<comment type="caution">
    <text evidence="2">The sequence shown here is derived from an EMBL/GenBank/DDBJ whole genome shotgun (WGS) entry which is preliminary data.</text>
</comment>
<evidence type="ECO:0000256" key="1">
    <source>
        <dbReference type="SAM" id="Coils"/>
    </source>
</evidence>
<feature type="coiled-coil region" evidence="1">
    <location>
        <begin position="173"/>
        <end position="207"/>
    </location>
</feature>
<organism evidence="2 3">
    <name type="scientific">Fusibacter bizertensis</name>
    <dbReference type="NCBI Taxonomy" id="1488331"/>
    <lineage>
        <taxon>Bacteria</taxon>
        <taxon>Bacillati</taxon>
        <taxon>Bacillota</taxon>
        <taxon>Clostridia</taxon>
        <taxon>Eubacteriales</taxon>
        <taxon>Eubacteriales Family XII. Incertae Sedis</taxon>
        <taxon>Fusibacter</taxon>
    </lineage>
</organism>
<proteinExistence type="predicted"/>
<keyword evidence="3" id="KW-1185">Reference proteome</keyword>
<reference evidence="2 3" key="1">
    <citation type="submission" date="2023-04" db="EMBL/GenBank/DDBJ databases">
        <title>Fusibacter bizertensis strain WBS, isolated from littoral bottom sediments of the Arctic seas - biochemical and genomic analysis.</title>
        <authorList>
            <person name="Brioukhanov A.L."/>
        </authorList>
    </citation>
    <scope>NUCLEOTIDE SEQUENCE [LARGE SCALE GENOMIC DNA]</scope>
    <source>
        <strain evidence="2 3">WBS</strain>
    </source>
</reference>
<sequence length="268" mass="30628">MLRKSVGLLLAMIIIISGQMGFAVSNHPVDSSQIIIAEPTSERITNDKQIFVTVNITNVMVIDHPITMSLVRIENRLPFADALGEDLNVSFMKLSSNAAGDIDRSLLYNTTYSTTAPEYSEGYVKETQVINRFFELKDLILAHNYEIATINKKYRFDLIVGNTVEIAKLTPEVDDLFKQWTKLKANIAEYKKEYVQLQLQYSKYFENQIMVDKISNLSFYKIIGKLPNGTYKIRFLDDVSQLIKEFTFEVVDKENTIQLIDPMATKAN</sequence>
<keyword evidence="1" id="KW-0175">Coiled coil</keyword>
<dbReference type="EMBL" id="JARYZI010000006">
    <property type="protein sequence ID" value="MDH8678493.1"/>
    <property type="molecule type" value="Genomic_DNA"/>
</dbReference>
<accession>A0ABT6NDJ5</accession>
<name>A0ABT6NDJ5_9FIRM</name>
<evidence type="ECO:0000313" key="3">
    <source>
        <dbReference type="Proteomes" id="UP001158045"/>
    </source>
</evidence>
<protein>
    <submittedName>
        <fullName evidence="2">Uncharacterized protein</fullName>
    </submittedName>
</protein>